<dbReference type="Pfam" id="PF20604">
    <property type="entry name" value="DUF6798"/>
    <property type="match status" value="1"/>
</dbReference>
<proteinExistence type="predicted"/>
<reference evidence="3 4" key="1">
    <citation type="submission" date="2015-09" db="EMBL/GenBank/DDBJ databases">
        <authorList>
            <consortium name="Swine Surveillance"/>
        </authorList>
    </citation>
    <scope>NUCLEOTIDE SEQUENCE [LARGE SCALE GENOMIC DNA]</scope>
    <source>
        <strain evidence="3 4">CECT 5294</strain>
    </source>
</reference>
<feature type="transmembrane region" description="Helical" evidence="1">
    <location>
        <begin position="264"/>
        <end position="287"/>
    </location>
</feature>
<dbReference type="Proteomes" id="UP000051298">
    <property type="component" value="Unassembled WGS sequence"/>
</dbReference>
<feature type="transmembrane region" description="Helical" evidence="1">
    <location>
        <begin position="335"/>
        <end position="360"/>
    </location>
</feature>
<evidence type="ECO:0000313" key="3">
    <source>
        <dbReference type="EMBL" id="CUH61263.1"/>
    </source>
</evidence>
<feature type="transmembrane region" description="Helical" evidence="1">
    <location>
        <begin position="185"/>
        <end position="204"/>
    </location>
</feature>
<organism evidence="3 4">
    <name type="scientific">Thalassobacter stenotrophicus</name>
    <dbReference type="NCBI Taxonomy" id="266809"/>
    <lineage>
        <taxon>Bacteria</taxon>
        <taxon>Pseudomonadati</taxon>
        <taxon>Pseudomonadota</taxon>
        <taxon>Alphaproteobacteria</taxon>
        <taxon>Rhodobacterales</taxon>
        <taxon>Roseobacteraceae</taxon>
        <taxon>Thalassobacter</taxon>
    </lineage>
</organism>
<evidence type="ECO:0000256" key="1">
    <source>
        <dbReference type="SAM" id="Phobius"/>
    </source>
</evidence>
<protein>
    <recommendedName>
        <fullName evidence="2">DUF6798 domain-containing protein</fullName>
    </recommendedName>
</protein>
<keyword evidence="1" id="KW-0812">Transmembrane</keyword>
<feature type="transmembrane region" description="Helical" evidence="1">
    <location>
        <begin position="96"/>
        <end position="113"/>
    </location>
</feature>
<dbReference type="InterPro" id="IPR046477">
    <property type="entry name" value="DUF6798"/>
</dbReference>
<dbReference type="AlphaFoldDB" id="A0A0P1F1E4"/>
<feature type="transmembrane region" description="Helical" evidence="1">
    <location>
        <begin position="237"/>
        <end position="258"/>
    </location>
</feature>
<keyword evidence="1" id="KW-1133">Transmembrane helix</keyword>
<name>A0A0P1F1E4_9RHOB</name>
<feature type="transmembrane region" description="Helical" evidence="1">
    <location>
        <begin position="119"/>
        <end position="142"/>
    </location>
</feature>
<dbReference type="EMBL" id="CYRX01000031">
    <property type="protein sequence ID" value="CUH61263.1"/>
    <property type="molecule type" value="Genomic_DNA"/>
</dbReference>
<gene>
    <name evidence="3" type="ORF">THS5294_02566</name>
</gene>
<evidence type="ECO:0000259" key="2">
    <source>
        <dbReference type="Pfam" id="PF20604"/>
    </source>
</evidence>
<sequence length="532" mass="55424">MAFGLMAHALVGHVPFPFGDDFAYAPLAEYKANGALFARDDQLQMFANHALVYEWLYWLGQSGPGVEPVFRVAVIALAVVCAGAVMGALGGFGAPMLALPVVLALGVLGPLDGLGRGDFGGLIGAFFHHHNVALACVLLAVAAALGRRFVLAGLCLAGAAYAQPMTAIHGAWILGLGLLLAQPRATWTLACVALIAALPAVWIVGRGVLADAGGEGGEIDLITDAYRFRAPHHYDPPWGDIGVATLYLLAGWTGAALVARTDRWLGRFGVGLMLAFTVLHAVTLVVYKLGVAETSALFILDANRSTPLLFVLGPVIALAGIWRVGVGTASLGCGVVLAAIVGVNGSVAGAGMLAAGLVVMGLHRFEWGPRATAVGACLAVPLVFPPATLPPFVPAETRDVLAQIRAQTPQDALFVIPVGLSSFRHYAQRSAYVDFKLFSVAQPAQAALTRARIDQVLTPKPEHVEAIGWPAIALWDEDQRQAGTCEAMGAIMQATGAEYYVRAVAPGEVPPTCAGLVRPITGATLVVYEAAE</sequence>
<feature type="transmembrane region" description="Helical" evidence="1">
    <location>
        <begin position="149"/>
        <end position="173"/>
    </location>
</feature>
<feature type="transmembrane region" description="Helical" evidence="1">
    <location>
        <begin position="69"/>
        <end position="89"/>
    </location>
</feature>
<feature type="transmembrane region" description="Helical" evidence="1">
    <location>
        <begin position="308"/>
        <end position="329"/>
    </location>
</feature>
<dbReference type="RefSeq" id="WP_139278625.1">
    <property type="nucleotide sequence ID" value="NZ_CYRX01000031.1"/>
</dbReference>
<keyword evidence="1" id="KW-0472">Membrane</keyword>
<feature type="domain" description="DUF6798" evidence="2">
    <location>
        <begin position="396"/>
        <end position="455"/>
    </location>
</feature>
<evidence type="ECO:0000313" key="4">
    <source>
        <dbReference type="Proteomes" id="UP000051298"/>
    </source>
</evidence>
<accession>A0A0P1F1E4</accession>